<dbReference type="PANTHER" id="PTHR44103">
    <property type="entry name" value="PROPROTEIN CONVERTASE P"/>
    <property type="match status" value="1"/>
</dbReference>
<dbReference type="Pfam" id="PF00188">
    <property type="entry name" value="CAP"/>
    <property type="match status" value="1"/>
</dbReference>
<dbReference type="PANTHER" id="PTHR44103:SF1">
    <property type="entry name" value="PROPROTEIN CONVERTASE P"/>
    <property type="match status" value="1"/>
</dbReference>
<dbReference type="EMBL" id="CP163302">
    <property type="protein sequence ID" value="XDP44915.1"/>
    <property type="molecule type" value="Genomic_DNA"/>
</dbReference>
<evidence type="ECO:0000256" key="1">
    <source>
        <dbReference type="SAM" id="MobiDB-lite"/>
    </source>
</evidence>
<dbReference type="InterPro" id="IPR014044">
    <property type="entry name" value="CAP_dom"/>
</dbReference>
<gene>
    <name evidence="4" type="ORF">AB5L97_16835</name>
</gene>
<feature type="region of interest" description="Disordered" evidence="1">
    <location>
        <begin position="256"/>
        <end position="299"/>
    </location>
</feature>
<protein>
    <submittedName>
        <fullName evidence="4">CAP domain-containing protein</fullName>
    </submittedName>
</protein>
<dbReference type="AlphaFoldDB" id="A0AB39L1U6"/>
<reference evidence="4" key="1">
    <citation type="submission" date="2024-07" db="EMBL/GenBank/DDBJ databases">
        <authorList>
            <person name="fu j."/>
        </authorList>
    </citation>
    <scope>NUCLEOTIDE SEQUENCE</scope>
    <source>
        <strain evidence="4">P10A9</strain>
    </source>
</reference>
<name>A0AB39L1U6_9MICC</name>
<organism evidence="4">
    <name type="scientific">Sinomonas puerhi</name>
    <dbReference type="NCBI Taxonomy" id="3238584"/>
    <lineage>
        <taxon>Bacteria</taxon>
        <taxon>Bacillati</taxon>
        <taxon>Actinomycetota</taxon>
        <taxon>Actinomycetes</taxon>
        <taxon>Micrococcales</taxon>
        <taxon>Micrococcaceae</taxon>
        <taxon>Sinomonas</taxon>
    </lineage>
</organism>
<feature type="signal peptide" evidence="2">
    <location>
        <begin position="1"/>
        <end position="22"/>
    </location>
</feature>
<dbReference type="RefSeq" id="WP_369045515.1">
    <property type="nucleotide sequence ID" value="NZ_CP163302.1"/>
</dbReference>
<accession>A0AB39L1U6</accession>
<feature type="compositionally biased region" description="Low complexity" evidence="1">
    <location>
        <begin position="256"/>
        <end position="266"/>
    </location>
</feature>
<feature type="region of interest" description="Disordered" evidence="1">
    <location>
        <begin position="25"/>
        <end position="54"/>
    </location>
</feature>
<sequence>MRRVRMAVAVVATALLTALAPAAAPPSSVLTTSGASRNATHDVAPSPTAAGAQNAATNRSLDVRLDPAGGFAQGAAGPQVKPIDALRGPDTIDPSVTSVTPLAAPMGDTSNLVSDDNSSQVLAVFSAINAYRQQNGLNPVRYHLNVQELAQEWSDSIASREVIEHRSSFWTDPRALNPDNGAGEVIAVRWDRDATQLVEWWKSSPSHNAILLDARMSVVGIGITFTNGTPATTPNRYTMWGVVDFFGYKTLPAGTTASPGGASTSPSPSPTPAQTPTTRPAPVPVNPPSGTPLTPAGAELCAAPGRFQPTTQDLSHAALHSAADLVALDPNGSVLVYPAASGGALGAPTTIGTGFGNAASVTSVDWDRDGVFDLLVQWRDGRLVVYPGLTGGSFAAPVTLGQSGWDTMTLASGLWCATNRLPQLLALDPSGNLYFYPNRGTGDLFQRALLATGVAGGHAAMLDVTGDGFEDFVAQGADGTLVLYRSLGQEQLVSEARAVVASAWGTTGQLQVLRGLDGPGTLGIAAVRTNGSLGYWPVTGGQFGAPRVLGAGWGGMRLG</sequence>
<dbReference type="CDD" id="cd05379">
    <property type="entry name" value="CAP_bacterial"/>
    <property type="match status" value="1"/>
</dbReference>
<dbReference type="KEGG" id="spue:AB5L97_16835"/>
<evidence type="ECO:0000256" key="2">
    <source>
        <dbReference type="SAM" id="SignalP"/>
    </source>
</evidence>
<proteinExistence type="predicted"/>
<dbReference type="SUPFAM" id="SSF69318">
    <property type="entry name" value="Integrin alpha N-terminal domain"/>
    <property type="match status" value="1"/>
</dbReference>
<keyword evidence="2" id="KW-0732">Signal</keyword>
<evidence type="ECO:0000259" key="3">
    <source>
        <dbReference type="Pfam" id="PF00188"/>
    </source>
</evidence>
<feature type="compositionally biased region" description="Pro residues" evidence="1">
    <location>
        <begin position="267"/>
        <end position="290"/>
    </location>
</feature>
<feature type="chain" id="PRO_5044233838" evidence="2">
    <location>
        <begin position="23"/>
        <end position="559"/>
    </location>
</feature>
<evidence type="ECO:0000313" key="4">
    <source>
        <dbReference type="EMBL" id="XDP44915.1"/>
    </source>
</evidence>
<dbReference type="InterPro" id="IPR035940">
    <property type="entry name" value="CAP_sf"/>
</dbReference>
<feature type="domain" description="SCP" evidence="3">
    <location>
        <begin position="126"/>
        <end position="226"/>
    </location>
</feature>
<dbReference type="Gene3D" id="3.40.33.10">
    <property type="entry name" value="CAP"/>
    <property type="match status" value="1"/>
</dbReference>
<dbReference type="SUPFAM" id="SSF55797">
    <property type="entry name" value="PR-1-like"/>
    <property type="match status" value="1"/>
</dbReference>
<dbReference type="InterPro" id="IPR028994">
    <property type="entry name" value="Integrin_alpha_N"/>
</dbReference>